<evidence type="ECO:0000313" key="3">
    <source>
        <dbReference type="Proteomes" id="UP000095009"/>
    </source>
</evidence>
<dbReference type="GO" id="GO:0006396">
    <property type="term" value="P:RNA processing"/>
    <property type="evidence" value="ECO:0007669"/>
    <property type="project" value="InterPro"/>
</dbReference>
<keyword evidence="3" id="KW-1185">Reference proteome</keyword>
<sequence length="240" mass="27018">MSQNSLTPNQLHVRHLFQSSFLTAPDPLSQAFYLKSLQTASSKSITMPESVKARLCCPDCFINWIPGWTLSVRLHLFGQGNSRGRQRKQSRKQKSLEKLTEKLKAKGTNPSDLKITKPKKLSRKRVLRYTCLNCDGHQDFALPTVSELIGSKNISTHTANKITAVDKNFSINNPSNFTTKESNNTTKTKLASLLKPLNDEASSSKKRAKARKQSASLQQMMSKKKEQENTTSLNLMDFMK</sequence>
<dbReference type="Pfam" id="PF04032">
    <property type="entry name" value="Rpr2"/>
    <property type="match status" value="1"/>
</dbReference>
<evidence type="ECO:0000313" key="2">
    <source>
        <dbReference type="EMBL" id="ODQ67299.1"/>
    </source>
</evidence>
<evidence type="ECO:0000256" key="1">
    <source>
        <dbReference type="SAM" id="MobiDB-lite"/>
    </source>
</evidence>
<organism evidence="2 3">
    <name type="scientific">Nadsonia fulvescens var. elongata DSM 6958</name>
    <dbReference type="NCBI Taxonomy" id="857566"/>
    <lineage>
        <taxon>Eukaryota</taxon>
        <taxon>Fungi</taxon>
        <taxon>Dikarya</taxon>
        <taxon>Ascomycota</taxon>
        <taxon>Saccharomycotina</taxon>
        <taxon>Dipodascomycetes</taxon>
        <taxon>Dipodascales</taxon>
        <taxon>Dipodascales incertae sedis</taxon>
        <taxon>Nadsonia</taxon>
    </lineage>
</organism>
<dbReference type="Proteomes" id="UP000095009">
    <property type="component" value="Unassembled WGS sequence"/>
</dbReference>
<dbReference type="AlphaFoldDB" id="A0A1E3PPD9"/>
<dbReference type="EMBL" id="KV454407">
    <property type="protein sequence ID" value="ODQ67299.1"/>
    <property type="molecule type" value="Genomic_DNA"/>
</dbReference>
<proteinExistence type="predicted"/>
<reference evidence="2 3" key="1">
    <citation type="journal article" date="2016" name="Proc. Natl. Acad. Sci. U.S.A.">
        <title>Comparative genomics of biotechnologically important yeasts.</title>
        <authorList>
            <person name="Riley R."/>
            <person name="Haridas S."/>
            <person name="Wolfe K.H."/>
            <person name="Lopes M.R."/>
            <person name="Hittinger C.T."/>
            <person name="Goeker M."/>
            <person name="Salamov A.A."/>
            <person name="Wisecaver J.H."/>
            <person name="Long T.M."/>
            <person name="Calvey C.H."/>
            <person name="Aerts A.L."/>
            <person name="Barry K.W."/>
            <person name="Choi C."/>
            <person name="Clum A."/>
            <person name="Coughlan A.Y."/>
            <person name="Deshpande S."/>
            <person name="Douglass A.P."/>
            <person name="Hanson S.J."/>
            <person name="Klenk H.-P."/>
            <person name="LaButti K.M."/>
            <person name="Lapidus A."/>
            <person name="Lindquist E.A."/>
            <person name="Lipzen A.M."/>
            <person name="Meier-Kolthoff J.P."/>
            <person name="Ohm R.A."/>
            <person name="Otillar R.P."/>
            <person name="Pangilinan J.L."/>
            <person name="Peng Y."/>
            <person name="Rokas A."/>
            <person name="Rosa C.A."/>
            <person name="Scheuner C."/>
            <person name="Sibirny A.A."/>
            <person name="Slot J.C."/>
            <person name="Stielow J.B."/>
            <person name="Sun H."/>
            <person name="Kurtzman C.P."/>
            <person name="Blackwell M."/>
            <person name="Grigoriev I.V."/>
            <person name="Jeffries T.W."/>
        </authorList>
    </citation>
    <scope>NUCLEOTIDE SEQUENCE [LARGE SCALE GENOMIC DNA]</scope>
    <source>
        <strain evidence="2 3">DSM 6958</strain>
    </source>
</reference>
<name>A0A1E3PPD9_9ASCO</name>
<evidence type="ECO:0008006" key="4">
    <source>
        <dbReference type="Google" id="ProtNLM"/>
    </source>
</evidence>
<protein>
    <recommendedName>
        <fullName evidence="4">Rpr2-domain-containing protein</fullName>
    </recommendedName>
</protein>
<dbReference type="STRING" id="857566.A0A1E3PPD9"/>
<feature type="region of interest" description="Disordered" evidence="1">
    <location>
        <begin position="197"/>
        <end position="240"/>
    </location>
</feature>
<dbReference type="InterPro" id="IPR007175">
    <property type="entry name" value="Rpr2/Snm1/Rpp21"/>
</dbReference>
<accession>A0A1E3PPD9</accession>
<gene>
    <name evidence="2" type="ORF">NADFUDRAFT_49733</name>
</gene>